<dbReference type="PANTHER" id="PTHR13309">
    <property type="entry name" value="NUCLEAR FRAGILE X MENTAL RETARDATION PROTEIN INTERACTING PROTEIN 1"/>
    <property type="match status" value="1"/>
</dbReference>
<comment type="caution">
    <text evidence="3">The sequence shown here is derived from an EMBL/GenBank/DDBJ whole genome shotgun (WGS) entry which is preliminary data.</text>
</comment>
<dbReference type="InterPro" id="IPR019496">
    <property type="entry name" value="NUFIP1_cons_dom"/>
</dbReference>
<dbReference type="GO" id="GO:0003723">
    <property type="term" value="F:RNA binding"/>
    <property type="evidence" value="ECO:0007669"/>
    <property type="project" value="InterPro"/>
</dbReference>
<dbReference type="GO" id="GO:0000492">
    <property type="term" value="P:box C/D snoRNP assembly"/>
    <property type="evidence" value="ECO:0007669"/>
    <property type="project" value="TreeGrafter"/>
</dbReference>
<feature type="region of interest" description="Disordered" evidence="1">
    <location>
        <begin position="1"/>
        <end position="167"/>
    </location>
</feature>
<organism evidence="3 4">
    <name type="scientific">Ignelater luminosus</name>
    <name type="common">Cucubano</name>
    <name type="synonym">Pyrophorus luminosus</name>
    <dbReference type="NCBI Taxonomy" id="2038154"/>
    <lineage>
        <taxon>Eukaryota</taxon>
        <taxon>Metazoa</taxon>
        <taxon>Ecdysozoa</taxon>
        <taxon>Arthropoda</taxon>
        <taxon>Hexapoda</taxon>
        <taxon>Insecta</taxon>
        <taxon>Pterygota</taxon>
        <taxon>Neoptera</taxon>
        <taxon>Endopterygota</taxon>
        <taxon>Coleoptera</taxon>
        <taxon>Polyphaga</taxon>
        <taxon>Elateriformia</taxon>
        <taxon>Elateroidea</taxon>
        <taxon>Elateridae</taxon>
        <taxon>Agrypninae</taxon>
        <taxon>Pyrophorini</taxon>
        <taxon>Ignelater</taxon>
    </lineage>
</organism>
<feature type="domain" description="C2H2-type" evidence="2">
    <location>
        <begin position="292"/>
        <end position="312"/>
    </location>
</feature>
<feature type="region of interest" description="Disordered" evidence="1">
    <location>
        <begin position="521"/>
        <end position="630"/>
    </location>
</feature>
<dbReference type="AlphaFoldDB" id="A0A8K0G0X6"/>
<sequence>MGAAVQANGSTTQKAGKKRFPPGKARKGPQRVFNGNQPPSLLSMPNMRPRMPPPPGRMMPPRMRPPMGPPGPGMRPPPPPFRGPLPHPPPPNMMRGPGPRGPPPPGMRPPPPGMRPPPPGMRPPPPPHMRPPMPPPPPLMGPQRGPQRGFRGGPQPLLPPDKLRRIQHGKVIKKRKGAFNDIDLSKAWVSDSIKAEFAKKDELLKTAKSTKQQSDWASYREQRDKCNKIYAAAKMEYIGQHPEEDCEMEKELIDEDESNESCTDDEEELEMMYDGCDYSSHQQRATIERYACDTCEREFQTYWQHQKHMSEHKTCNINGCTFTAHEKIIAKHIQMQHYSGLYDRIRNISTPEDIEKWIAERKKKYPSKENVEIRYKQQEEMLKRGEKLKKDSGRFDKKNRTKFALAANRHKRFHQKKEPTKRKRALQKNTTVSLIDDKSDWNGTMFPFRGTSQLYNKDTISDDIDDIIDDDEWMQINTTVEHEDVIKSNVINTDGKELVEKETVKISNNALGALMNAYNSSDSENEEINTNITSNSKQETKKCEVSIEDDSENEAPQEEKIGRLEVPFLKEEEQNLENKSKSEDSTSANVKHGHKRKRIKRKGPENKRGRRNRNNIKDSNDTQNEDSSRSITYKKRRITLLERLLANEIVHERNILSQCIRYVVENEFFDKTEIEK</sequence>
<dbReference type="EMBL" id="VTPC01090711">
    <property type="protein sequence ID" value="KAF2881669.1"/>
    <property type="molecule type" value="Genomic_DNA"/>
</dbReference>
<evidence type="ECO:0000256" key="1">
    <source>
        <dbReference type="SAM" id="MobiDB-lite"/>
    </source>
</evidence>
<accession>A0A8K0G0X6</accession>
<proteinExistence type="predicted"/>
<dbReference type="SMART" id="SM00355">
    <property type="entry name" value="ZnF_C2H2"/>
    <property type="match status" value="2"/>
</dbReference>
<evidence type="ECO:0000313" key="4">
    <source>
        <dbReference type="Proteomes" id="UP000801492"/>
    </source>
</evidence>
<feature type="compositionally biased region" description="Low complexity" evidence="1">
    <location>
        <begin position="141"/>
        <end position="155"/>
    </location>
</feature>
<dbReference type="PANTHER" id="PTHR13309:SF0">
    <property type="entry name" value="FMR1-INTERACTING PROTEIN NUFIP1"/>
    <property type="match status" value="1"/>
</dbReference>
<evidence type="ECO:0000259" key="2">
    <source>
        <dbReference type="PROSITE" id="PS00028"/>
    </source>
</evidence>
<dbReference type="OrthoDB" id="273070at2759"/>
<dbReference type="InterPro" id="IPR013087">
    <property type="entry name" value="Znf_C2H2_type"/>
</dbReference>
<evidence type="ECO:0000313" key="3">
    <source>
        <dbReference type="EMBL" id="KAF2881669.1"/>
    </source>
</evidence>
<dbReference type="Proteomes" id="UP000801492">
    <property type="component" value="Unassembled WGS sequence"/>
</dbReference>
<dbReference type="PROSITE" id="PS00028">
    <property type="entry name" value="ZINC_FINGER_C2H2_1"/>
    <property type="match status" value="1"/>
</dbReference>
<feature type="compositionally biased region" description="Pro residues" evidence="1">
    <location>
        <begin position="99"/>
        <end position="140"/>
    </location>
</feature>
<feature type="compositionally biased region" description="Basic residues" evidence="1">
    <location>
        <begin position="591"/>
        <end position="601"/>
    </location>
</feature>
<dbReference type="InterPro" id="IPR039136">
    <property type="entry name" value="NUFIP1-like"/>
</dbReference>
<protein>
    <recommendedName>
        <fullName evidence="2">C2H2-type domain-containing protein</fullName>
    </recommendedName>
</protein>
<gene>
    <name evidence="3" type="ORF">ILUMI_24526</name>
</gene>
<feature type="compositionally biased region" description="Basic residues" evidence="1">
    <location>
        <begin position="15"/>
        <end position="29"/>
    </location>
</feature>
<keyword evidence="4" id="KW-1185">Reference proteome</keyword>
<dbReference type="GO" id="GO:0005634">
    <property type="term" value="C:nucleus"/>
    <property type="evidence" value="ECO:0007669"/>
    <property type="project" value="TreeGrafter"/>
</dbReference>
<dbReference type="Pfam" id="PF10453">
    <property type="entry name" value="NUFIP1"/>
    <property type="match status" value="1"/>
</dbReference>
<feature type="compositionally biased region" description="Pro residues" evidence="1">
    <location>
        <begin position="50"/>
        <end position="92"/>
    </location>
</feature>
<dbReference type="PRINTS" id="PR01217">
    <property type="entry name" value="PRICHEXTENSN"/>
</dbReference>
<feature type="compositionally biased region" description="Acidic residues" evidence="1">
    <location>
        <begin position="546"/>
        <end position="556"/>
    </location>
</feature>
<reference evidence="3" key="1">
    <citation type="submission" date="2019-08" db="EMBL/GenBank/DDBJ databases">
        <title>The genome of the North American firefly Photinus pyralis.</title>
        <authorList>
            <consortium name="Photinus pyralis genome working group"/>
            <person name="Fallon T.R."/>
            <person name="Sander Lower S.E."/>
            <person name="Weng J.-K."/>
        </authorList>
    </citation>
    <scope>NUCLEOTIDE SEQUENCE</scope>
    <source>
        <strain evidence="3">TRF0915ILg1</strain>
        <tissue evidence="3">Whole body</tissue>
    </source>
</reference>
<name>A0A8K0G0X6_IGNLU</name>
<feature type="compositionally biased region" description="Basic and acidic residues" evidence="1">
    <location>
        <begin position="557"/>
        <end position="584"/>
    </location>
</feature>